<dbReference type="InterPro" id="IPR025184">
    <property type="entry name" value="AadA_C"/>
</dbReference>
<dbReference type="Pfam" id="PF13427">
    <property type="entry name" value="AadA_C"/>
    <property type="match status" value="1"/>
</dbReference>
<keyword evidence="1" id="KW-0808">Transferase</keyword>
<dbReference type="OrthoDB" id="1933376at2"/>
<reference evidence="4 5" key="1">
    <citation type="submission" date="2019-02" db="EMBL/GenBank/DDBJ databases">
        <title>Paenibacillus sp. nov., isolated from surface-sterilized tissue of Thalictrum simplex L.</title>
        <authorList>
            <person name="Tuo L."/>
        </authorList>
    </citation>
    <scope>NUCLEOTIDE SEQUENCE [LARGE SCALE GENOMIC DNA]</scope>
    <source>
        <strain evidence="4 5">N2SHLJ1</strain>
    </source>
</reference>
<evidence type="ECO:0000313" key="4">
    <source>
        <dbReference type="EMBL" id="TBL75757.1"/>
    </source>
</evidence>
<organism evidence="4 5">
    <name type="scientific">Paenibacillus thalictri</name>
    <dbReference type="NCBI Taxonomy" id="2527873"/>
    <lineage>
        <taxon>Bacteria</taxon>
        <taxon>Bacillati</taxon>
        <taxon>Bacillota</taxon>
        <taxon>Bacilli</taxon>
        <taxon>Bacillales</taxon>
        <taxon>Paenibacillaceae</taxon>
        <taxon>Paenibacillus</taxon>
    </lineage>
</organism>
<evidence type="ECO:0000259" key="2">
    <source>
        <dbReference type="Pfam" id="PF01909"/>
    </source>
</evidence>
<comment type="caution">
    <text evidence="4">The sequence shown here is derived from an EMBL/GenBank/DDBJ whole genome shotgun (WGS) entry which is preliminary data.</text>
</comment>
<evidence type="ECO:0000259" key="3">
    <source>
        <dbReference type="Pfam" id="PF13427"/>
    </source>
</evidence>
<keyword evidence="5" id="KW-1185">Reference proteome</keyword>
<dbReference type="RefSeq" id="WP_131015669.1">
    <property type="nucleotide sequence ID" value="NZ_SIRE01000016.1"/>
</dbReference>
<protein>
    <submittedName>
        <fullName evidence="4">DUF4111 domain-containing protein</fullName>
    </submittedName>
</protein>
<dbReference type="InterPro" id="IPR043519">
    <property type="entry name" value="NT_sf"/>
</dbReference>
<evidence type="ECO:0000313" key="5">
    <source>
        <dbReference type="Proteomes" id="UP000293142"/>
    </source>
</evidence>
<dbReference type="CDD" id="cd05403">
    <property type="entry name" value="NT_KNTase_like"/>
    <property type="match status" value="1"/>
</dbReference>
<dbReference type="GO" id="GO:0016779">
    <property type="term" value="F:nucleotidyltransferase activity"/>
    <property type="evidence" value="ECO:0007669"/>
    <property type="project" value="InterPro"/>
</dbReference>
<name>A0A4Q9DNA0_9BACL</name>
<proteinExistence type="predicted"/>
<dbReference type="AlphaFoldDB" id="A0A4Q9DNA0"/>
<dbReference type="InterPro" id="IPR002934">
    <property type="entry name" value="Polymerase_NTP_transf_dom"/>
</dbReference>
<dbReference type="Pfam" id="PF01909">
    <property type="entry name" value="NTP_transf_2"/>
    <property type="match status" value="1"/>
</dbReference>
<evidence type="ECO:0000256" key="1">
    <source>
        <dbReference type="ARBA" id="ARBA00022679"/>
    </source>
</evidence>
<dbReference type="SUPFAM" id="SSF81301">
    <property type="entry name" value="Nucleotidyltransferase"/>
    <property type="match status" value="1"/>
</dbReference>
<accession>A0A4Q9DNA0</accession>
<dbReference type="EMBL" id="SIRE01000016">
    <property type="protein sequence ID" value="TBL75757.1"/>
    <property type="molecule type" value="Genomic_DNA"/>
</dbReference>
<dbReference type="Proteomes" id="UP000293142">
    <property type="component" value="Unassembled WGS sequence"/>
</dbReference>
<feature type="domain" description="Adenylyltransferase AadA C-terminal" evidence="3">
    <location>
        <begin position="183"/>
        <end position="248"/>
    </location>
</feature>
<sequence length="276" mass="30816">MLPEIVGKTMSALCGCLEARLPGVVESVYVYGSAALGAYIEGSSDIDFIAVTGRSLSSWEVEAVADVHREMERLFPDADIMGAYIVSEQVGKQPEKNDPVLTYFNKTLHIDGTGADLNPITWWVLKRHGICVYGRKASFAYEISAGELAKYVIGNMNSYWAGWIDRLQQPDVSDVLQSSATAKRLDQAVEWCVLGMLRQYYTINEGDVTSKIGAGTYGLAKLPEKWHPLIREAVSIKLQKPEREYESQLLRHKDLVDLLQEIVTASNEQYKAKYIT</sequence>
<feature type="domain" description="Polymerase nucleotidyl transferase" evidence="2">
    <location>
        <begin position="19"/>
        <end position="56"/>
    </location>
</feature>
<gene>
    <name evidence="4" type="ORF">EYB31_22495</name>
</gene>